<keyword evidence="2" id="KW-0201">Cytochrome c-type biogenesis</keyword>
<reference evidence="8" key="2">
    <citation type="submission" date="2011-06" db="EMBL/GenBank/DDBJ databases">
        <title>The complete genome of Flexistipes sinusarabici DSM 4947.</title>
        <authorList>
            <person name="Lucas S."/>
            <person name="Han J."/>
            <person name="Lapidus A."/>
            <person name="Bruce D."/>
            <person name="Goodwin L."/>
            <person name="Pitluck S."/>
            <person name="Peters L."/>
            <person name="Kyrpides N."/>
            <person name="Mavromatis K."/>
            <person name="Ivanova N."/>
            <person name="Mikhailova N."/>
            <person name="Chertkov O."/>
            <person name="Detter J.C."/>
            <person name="Tapia R."/>
            <person name="Han C."/>
            <person name="Land M."/>
            <person name="Hauser L."/>
            <person name="Markowitz V."/>
            <person name="Cheng J.-F."/>
            <person name="Hugenholtz P."/>
            <person name="Woyke T."/>
            <person name="Wu D."/>
            <person name="Spring S."/>
            <person name="Schroeder M."/>
            <person name="Brambilla E."/>
            <person name="Klenk H.-P."/>
            <person name="Eisen J.A."/>
        </authorList>
    </citation>
    <scope>NUCLEOTIDE SEQUENCE [LARGE SCALE GENOMIC DNA]</scope>
    <source>
        <strain evidence="8">DSM 4947 / MAS 10</strain>
    </source>
</reference>
<reference evidence="7 8" key="1">
    <citation type="journal article" date="2011" name="Stand. Genomic Sci.">
        <title>Genome sequence of the moderately thermophilic halophile Flexistipes sinusarabici strain (MAS10).</title>
        <authorList>
            <person name="Lapidus A."/>
            <person name="Chertkov O."/>
            <person name="Nolan M."/>
            <person name="Lucas S."/>
            <person name="Hammon N."/>
            <person name="Deshpande S."/>
            <person name="Cheng J.F."/>
            <person name="Tapia R."/>
            <person name="Han C."/>
            <person name="Goodwin L."/>
            <person name="Pitluck S."/>
            <person name="Liolios K."/>
            <person name="Pagani I."/>
            <person name="Ivanova N."/>
            <person name="Huntemann M."/>
            <person name="Mavromatis K."/>
            <person name="Mikhailova N."/>
            <person name="Pati A."/>
            <person name="Chen A."/>
            <person name="Palaniappan K."/>
            <person name="Land M."/>
            <person name="Hauser L."/>
            <person name="Brambilla E.M."/>
            <person name="Rohde M."/>
            <person name="Abt B."/>
            <person name="Spring S."/>
            <person name="Goker M."/>
            <person name="Bristow J."/>
            <person name="Eisen J.A."/>
            <person name="Markowitz V."/>
            <person name="Hugenholtz P."/>
            <person name="Kyrpides N.C."/>
            <person name="Klenk H.P."/>
            <person name="Woyke T."/>
        </authorList>
    </citation>
    <scope>NUCLEOTIDE SEQUENCE [LARGE SCALE GENOMIC DNA]</scope>
    <source>
        <strain evidence="8">DSM 4947 / MAS 10</strain>
    </source>
</reference>
<dbReference type="GO" id="GO:0017004">
    <property type="term" value="P:cytochrome complex assembly"/>
    <property type="evidence" value="ECO:0007669"/>
    <property type="project" value="UniProtKB-KW"/>
</dbReference>
<dbReference type="GO" id="GO:0016491">
    <property type="term" value="F:oxidoreductase activity"/>
    <property type="evidence" value="ECO:0007669"/>
    <property type="project" value="InterPro"/>
</dbReference>
<dbReference type="SUPFAM" id="SSF52833">
    <property type="entry name" value="Thioredoxin-like"/>
    <property type="match status" value="1"/>
</dbReference>
<keyword evidence="3" id="KW-1015">Disulfide bond</keyword>
<feature type="chain" id="PRO_5003369184" evidence="5">
    <location>
        <begin position="24"/>
        <end position="161"/>
    </location>
</feature>
<dbReference type="CDD" id="cd02966">
    <property type="entry name" value="TlpA_like_family"/>
    <property type="match status" value="1"/>
</dbReference>
<dbReference type="InterPro" id="IPR050553">
    <property type="entry name" value="Thioredoxin_ResA/DsbE_sf"/>
</dbReference>
<dbReference type="STRING" id="717231.Flexsi_0586"/>
<dbReference type="OrthoDB" id="25753at2"/>
<evidence type="ECO:0000256" key="1">
    <source>
        <dbReference type="ARBA" id="ARBA00004196"/>
    </source>
</evidence>
<dbReference type="KEGG" id="fsi:Flexsi_0586"/>
<name>F8E9T2_FLESM</name>
<dbReference type="Proteomes" id="UP000006621">
    <property type="component" value="Chromosome"/>
</dbReference>
<dbReference type="InterPro" id="IPR036249">
    <property type="entry name" value="Thioredoxin-like_sf"/>
</dbReference>
<dbReference type="Gene3D" id="3.40.30.10">
    <property type="entry name" value="Glutaredoxin"/>
    <property type="match status" value="1"/>
</dbReference>
<dbReference type="InterPro" id="IPR017937">
    <property type="entry name" value="Thioredoxin_CS"/>
</dbReference>
<protein>
    <submittedName>
        <fullName evidence="7">Alkyl hydroperoxide reductase/ Thiol specific antioxidant/ Mal allergen</fullName>
    </submittedName>
</protein>
<dbReference type="PANTHER" id="PTHR42852">
    <property type="entry name" value="THIOL:DISULFIDE INTERCHANGE PROTEIN DSBE"/>
    <property type="match status" value="1"/>
</dbReference>
<evidence type="ECO:0000313" key="8">
    <source>
        <dbReference type="Proteomes" id="UP000006621"/>
    </source>
</evidence>
<feature type="signal peptide" evidence="5">
    <location>
        <begin position="1"/>
        <end position="23"/>
    </location>
</feature>
<organism evidence="7 8">
    <name type="scientific">Flexistipes sinusarabici (strain ATCC 49648 / DSM 4947 / MAS 10)</name>
    <dbReference type="NCBI Taxonomy" id="717231"/>
    <lineage>
        <taxon>Bacteria</taxon>
        <taxon>Pseudomonadati</taxon>
        <taxon>Deferribacterota</taxon>
        <taxon>Deferribacteres</taxon>
        <taxon>Deferribacterales</taxon>
        <taxon>Flexistipitaceae</taxon>
        <taxon>Flexistipes</taxon>
    </lineage>
</organism>
<dbReference type="RefSeq" id="WP_013885771.1">
    <property type="nucleotide sequence ID" value="NC_015672.1"/>
</dbReference>
<sequence length="161" mass="18489">MKKTNFRWLILPILIAGAFYITACTDKTDVETGNFTTMNKTGYIHFLEKNKGKVVLVNVFASWCPSCQYEMPLLNNIYSDFKGENFVMIGLSIDKKMNDLSKFIKEYNVDFPIYLGADDLMKHLKVTGVPETFLYDKKGKLVNKTIGPVNENYSEKFKNLL</sequence>
<dbReference type="InterPro" id="IPR013766">
    <property type="entry name" value="Thioredoxin_domain"/>
</dbReference>
<dbReference type="GO" id="GO:0030313">
    <property type="term" value="C:cell envelope"/>
    <property type="evidence" value="ECO:0007669"/>
    <property type="project" value="UniProtKB-SubCell"/>
</dbReference>
<dbReference type="InterPro" id="IPR013740">
    <property type="entry name" value="Redoxin"/>
</dbReference>
<evidence type="ECO:0000256" key="4">
    <source>
        <dbReference type="ARBA" id="ARBA00023284"/>
    </source>
</evidence>
<accession>F8E9T2</accession>
<comment type="subcellular location">
    <subcellularLocation>
        <location evidence="1">Cell envelope</location>
    </subcellularLocation>
</comment>
<dbReference type="PROSITE" id="PS51352">
    <property type="entry name" value="THIOREDOXIN_2"/>
    <property type="match status" value="1"/>
</dbReference>
<evidence type="ECO:0000313" key="7">
    <source>
        <dbReference type="EMBL" id="AEI14265.1"/>
    </source>
</evidence>
<proteinExistence type="predicted"/>
<dbReference type="AlphaFoldDB" id="F8E9T2"/>
<evidence type="ECO:0000259" key="6">
    <source>
        <dbReference type="PROSITE" id="PS51352"/>
    </source>
</evidence>
<gene>
    <name evidence="7" type="ordered locus">Flexsi_0586</name>
</gene>
<dbReference type="EMBL" id="CP002858">
    <property type="protein sequence ID" value="AEI14265.1"/>
    <property type="molecule type" value="Genomic_DNA"/>
</dbReference>
<evidence type="ECO:0000256" key="3">
    <source>
        <dbReference type="ARBA" id="ARBA00023157"/>
    </source>
</evidence>
<dbReference type="PANTHER" id="PTHR42852:SF6">
    <property type="entry name" value="THIOL:DISULFIDE INTERCHANGE PROTEIN DSBE"/>
    <property type="match status" value="1"/>
</dbReference>
<keyword evidence="5" id="KW-0732">Signal</keyword>
<evidence type="ECO:0000256" key="5">
    <source>
        <dbReference type="SAM" id="SignalP"/>
    </source>
</evidence>
<dbReference type="PROSITE" id="PS00194">
    <property type="entry name" value="THIOREDOXIN_1"/>
    <property type="match status" value="1"/>
</dbReference>
<dbReference type="HOGENOM" id="CLU_042529_11_0_0"/>
<evidence type="ECO:0000256" key="2">
    <source>
        <dbReference type="ARBA" id="ARBA00022748"/>
    </source>
</evidence>
<dbReference type="Pfam" id="PF08534">
    <property type="entry name" value="Redoxin"/>
    <property type="match status" value="1"/>
</dbReference>
<dbReference type="eggNOG" id="COG0526">
    <property type="taxonomic scope" value="Bacteria"/>
</dbReference>
<keyword evidence="8" id="KW-1185">Reference proteome</keyword>
<feature type="domain" description="Thioredoxin" evidence="6">
    <location>
        <begin position="10"/>
        <end position="161"/>
    </location>
</feature>
<keyword evidence="4" id="KW-0676">Redox-active center</keyword>